<comment type="caution">
    <text evidence="1">The sequence shown here is derived from an EMBL/GenBank/DDBJ whole genome shotgun (WGS) entry which is preliminary data.</text>
</comment>
<dbReference type="AlphaFoldDB" id="A0A8X6KNA0"/>
<dbReference type="PANTHER" id="PTHR22955">
    <property type="entry name" value="RETROTRANSPOSON"/>
    <property type="match status" value="1"/>
</dbReference>
<sequence>MRFITAKSRVAPLKKLTLLRLELLGVVLASRLLRYLKSNFKFPVSKILLWSDSSFTLHWIKGKASKYKQFVSNRVIEIQSNSDPSNWHHCNGKRESS</sequence>
<keyword evidence="1" id="KW-0695">RNA-directed DNA polymerase</keyword>
<dbReference type="EMBL" id="BMAO01031900">
    <property type="protein sequence ID" value="GFQ78451.1"/>
    <property type="molecule type" value="Genomic_DNA"/>
</dbReference>
<proteinExistence type="predicted"/>
<dbReference type="GO" id="GO:0003964">
    <property type="term" value="F:RNA-directed DNA polymerase activity"/>
    <property type="evidence" value="ECO:0007669"/>
    <property type="project" value="UniProtKB-KW"/>
</dbReference>
<reference evidence="1" key="1">
    <citation type="submission" date="2020-07" db="EMBL/GenBank/DDBJ databases">
        <title>Multicomponent nature underlies the extraordinary mechanical properties of spider dragline silk.</title>
        <authorList>
            <person name="Kono N."/>
            <person name="Nakamura H."/>
            <person name="Mori M."/>
            <person name="Yoshida Y."/>
            <person name="Ohtoshi R."/>
            <person name="Malay A.D."/>
            <person name="Moran D.A.P."/>
            <person name="Tomita M."/>
            <person name="Numata K."/>
            <person name="Arakawa K."/>
        </authorList>
    </citation>
    <scope>NUCLEOTIDE SEQUENCE</scope>
</reference>
<evidence type="ECO:0000313" key="1">
    <source>
        <dbReference type="EMBL" id="GFQ78451.1"/>
    </source>
</evidence>
<keyword evidence="1" id="KW-0808">Transferase</keyword>
<dbReference type="Pfam" id="PF05380">
    <property type="entry name" value="Peptidase_A17"/>
    <property type="match status" value="1"/>
</dbReference>
<dbReference type="Proteomes" id="UP000887116">
    <property type="component" value="Unassembled WGS sequence"/>
</dbReference>
<evidence type="ECO:0000313" key="2">
    <source>
        <dbReference type="Proteomes" id="UP000887116"/>
    </source>
</evidence>
<gene>
    <name evidence="1" type="primary">AVEN_184849_1</name>
    <name evidence="1" type="ORF">TNCT_89591</name>
</gene>
<accession>A0A8X6KNA0</accession>
<protein>
    <submittedName>
        <fullName evidence="1">Reverse transcriptase domain-containing protein</fullName>
    </submittedName>
</protein>
<dbReference type="InterPro" id="IPR008042">
    <property type="entry name" value="Retrotrans_Pao"/>
</dbReference>
<dbReference type="OrthoDB" id="6435410at2759"/>
<organism evidence="1 2">
    <name type="scientific">Trichonephila clavata</name>
    <name type="common">Joro spider</name>
    <name type="synonym">Nephila clavata</name>
    <dbReference type="NCBI Taxonomy" id="2740835"/>
    <lineage>
        <taxon>Eukaryota</taxon>
        <taxon>Metazoa</taxon>
        <taxon>Ecdysozoa</taxon>
        <taxon>Arthropoda</taxon>
        <taxon>Chelicerata</taxon>
        <taxon>Arachnida</taxon>
        <taxon>Araneae</taxon>
        <taxon>Araneomorphae</taxon>
        <taxon>Entelegynae</taxon>
        <taxon>Araneoidea</taxon>
        <taxon>Nephilidae</taxon>
        <taxon>Trichonephila</taxon>
    </lineage>
</organism>
<dbReference type="PANTHER" id="PTHR22955:SF66">
    <property type="entry name" value="INTEGRASE CATALYTIC DOMAIN-CONTAINING PROTEIN"/>
    <property type="match status" value="1"/>
</dbReference>
<keyword evidence="1" id="KW-0548">Nucleotidyltransferase</keyword>
<name>A0A8X6KNA0_TRICU</name>
<keyword evidence="2" id="KW-1185">Reference proteome</keyword>